<evidence type="ECO:0000313" key="1">
    <source>
        <dbReference type="EMBL" id="MBV7270644.1"/>
    </source>
</evidence>
<gene>
    <name evidence="1" type="ORF">KCG49_15755</name>
</gene>
<dbReference type="RefSeq" id="WP_218547877.1">
    <property type="nucleotide sequence ID" value="NZ_JAGSPD010000020.1"/>
</dbReference>
<evidence type="ECO:0000313" key="2">
    <source>
        <dbReference type="Proteomes" id="UP001138894"/>
    </source>
</evidence>
<name>A0A9X1FBG6_9FLAO</name>
<accession>A0A9X1FBG6</accession>
<proteinExistence type="predicted"/>
<dbReference type="Proteomes" id="UP001138894">
    <property type="component" value="Unassembled WGS sequence"/>
</dbReference>
<protein>
    <submittedName>
        <fullName evidence="1">Uncharacterized protein</fullName>
    </submittedName>
</protein>
<dbReference type="AlphaFoldDB" id="A0A9X1FBG6"/>
<dbReference type="EMBL" id="JAGSPD010000020">
    <property type="protein sequence ID" value="MBV7270644.1"/>
    <property type="molecule type" value="Genomic_DNA"/>
</dbReference>
<keyword evidence="2" id="KW-1185">Reference proteome</keyword>
<sequence length="57" mass="6540">MSKSIELIQFMLDKEPGLKSEVRDLVTDTPLTRKQKKTLRQKAIESASLSWMPKHIG</sequence>
<reference evidence="1" key="1">
    <citation type="submission" date="2021-04" db="EMBL/GenBank/DDBJ databases">
        <authorList>
            <person name="Pira H."/>
            <person name="Risdian C."/>
            <person name="Wink J."/>
        </authorList>
    </citation>
    <scope>NUCLEOTIDE SEQUENCE</scope>
    <source>
        <strain evidence="1">WHY3</strain>
    </source>
</reference>
<comment type="caution">
    <text evidence="1">The sequence shown here is derived from an EMBL/GenBank/DDBJ whole genome shotgun (WGS) entry which is preliminary data.</text>
</comment>
<organism evidence="1 2">
    <name type="scientific">Winogradskyella luteola</name>
    <dbReference type="NCBI Taxonomy" id="2828330"/>
    <lineage>
        <taxon>Bacteria</taxon>
        <taxon>Pseudomonadati</taxon>
        <taxon>Bacteroidota</taxon>
        <taxon>Flavobacteriia</taxon>
        <taxon>Flavobacteriales</taxon>
        <taxon>Flavobacteriaceae</taxon>
        <taxon>Winogradskyella</taxon>
    </lineage>
</organism>